<proteinExistence type="predicted"/>
<gene>
    <name evidence="1" type="ORF">DXB65_09720</name>
</gene>
<dbReference type="AlphaFoldDB" id="A0A3E5BEL1"/>
<dbReference type="InterPro" id="IPR029475">
    <property type="entry name" value="DUF6807"/>
</dbReference>
<comment type="caution">
    <text evidence="1">The sequence shown here is derived from an EMBL/GenBank/DDBJ whole genome shotgun (WGS) entry which is preliminary data.</text>
</comment>
<evidence type="ECO:0000313" key="2">
    <source>
        <dbReference type="Proteomes" id="UP000260983"/>
    </source>
</evidence>
<evidence type="ECO:0000313" key="1">
    <source>
        <dbReference type="EMBL" id="RGN36042.1"/>
    </source>
</evidence>
<organism evidence="1 2">
    <name type="scientific">Bacteroides oleiciplenus</name>
    <dbReference type="NCBI Taxonomy" id="626931"/>
    <lineage>
        <taxon>Bacteria</taxon>
        <taxon>Pseudomonadati</taxon>
        <taxon>Bacteroidota</taxon>
        <taxon>Bacteroidia</taxon>
        <taxon>Bacteroidales</taxon>
        <taxon>Bacteroidaceae</taxon>
        <taxon>Bacteroides</taxon>
    </lineage>
</organism>
<evidence type="ECO:0008006" key="3">
    <source>
        <dbReference type="Google" id="ProtNLM"/>
    </source>
</evidence>
<dbReference type="PROSITE" id="PS51257">
    <property type="entry name" value="PROKAR_LIPOPROTEIN"/>
    <property type="match status" value="1"/>
</dbReference>
<dbReference type="Pfam" id="PF14100">
    <property type="entry name" value="DUF6807"/>
    <property type="match status" value="1"/>
</dbReference>
<reference evidence="1 2" key="1">
    <citation type="submission" date="2018-08" db="EMBL/GenBank/DDBJ databases">
        <title>A genome reference for cultivated species of the human gut microbiota.</title>
        <authorList>
            <person name="Zou Y."/>
            <person name="Xue W."/>
            <person name="Luo G."/>
        </authorList>
    </citation>
    <scope>NUCLEOTIDE SEQUENCE [LARGE SCALE GENOMIC DNA]</scope>
    <source>
        <strain evidence="1 2">OM05-15BH</strain>
    </source>
</reference>
<accession>A0A3E5BEL1</accession>
<dbReference type="Proteomes" id="UP000260983">
    <property type="component" value="Unassembled WGS sequence"/>
</dbReference>
<name>A0A3E5BEL1_9BACE</name>
<dbReference type="RefSeq" id="WP_117724111.1">
    <property type="nucleotide sequence ID" value="NZ_QSUL01000006.1"/>
</dbReference>
<protein>
    <recommendedName>
        <fullName evidence="3">Methane oxygenase PmoA</fullName>
    </recommendedName>
</protein>
<sequence>MYKYTETKSIILSLFHLSIFVLFSSCSSMHTPFSVVDTNRALEYTMDGKHLFTYNYAVTYPPQGVDTVYKRSGFIHPLRTLEGEILTNCSPSDHYHHFGLWYAWTKTTFEEKEIDFWNLYKKEGTVRFRRFTEVQPDGFSAVLDHVAYPDSSQEKVAMTEHLKIRVGKAKQRGYYIDYHTTLRCATSAPIVLESYRYGGICIRVCESWNGQTAEMLTSEGLDRDKADGSLARWCYFQKKPGKDDACILIVPYPSNLNYPEPLRVWDEKANNSRGDLMWNFSPTKRQSFTLHPDQELRLSYRIYVLDEPINASTAEALAQEII</sequence>
<dbReference type="EMBL" id="QSUL01000006">
    <property type="protein sequence ID" value="RGN36042.1"/>
    <property type="molecule type" value="Genomic_DNA"/>
</dbReference>